<dbReference type="AlphaFoldDB" id="A0A3B4UMG7"/>
<accession>A0A3B4UMG7</accession>
<keyword evidence="15" id="KW-1185">Reference proteome</keyword>
<evidence type="ECO:0000256" key="6">
    <source>
        <dbReference type="ARBA" id="ARBA00022989"/>
    </source>
</evidence>
<dbReference type="PANTHER" id="PTHR13771">
    <property type="entry name" value="INTERCELLULAR ADHESION MOLECULE"/>
    <property type="match status" value="1"/>
</dbReference>
<keyword evidence="5" id="KW-0130">Cell adhesion</keyword>
<dbReference type="STRING" id="41447.ENSSDUP00000018890"/>
<keyword evidence="4" id="KW-0677">Repeat</keyword>
<dbReference type="Pfam" id="PF07679">
    <property type="entry name" value="I-set"/>
    <property type="match status" value="1"/>
</dbReference>
<evidence type="ECO:0000256" key="11">
    <source>
        <dbReference type="SAM" id="MobiDB-lite"/>
    </source>
</evidence>
<feature type="domain" description="Ig-like" evidence="13">
    <location>
        <begin position="158"/>
        <end position="240"/>
    </location>
</feature>
<dbReference type="InterPro" id="IPR003599">
    <property type="entry name" value="Ig_sub"/>
</dbReference>
<keyword evidence="2" id="KW-0812">Transmembrane</keyword>
<feature type="chain" id="PRO_5017372643" evidence="12">
    <location>
        <begin position="22"/>
        <end position="364"/>
    </location>
</feature>
<dbReference type="InterPro" id="IPR047012">
    <property type="entry name" value="ICAM_VCAM"/>
</dbReference>
<reference evidence="14" key="1">
    <citation type="submission" date="2025-08" db="UniProtKB">
        <authorList>
            <consortium name="Ensembl"/>
        </authorList>
    </citation>
    <scope>IDENTIFICATION</scope>
</reference>
<dbReference type="GO" id="GO:0098609">
    <property type="term" value="P:cell-cell adhesion"/>
    <property type="evidence" value="ECO:0007669"/>
    <property type="project" value="InterPro"/>
</dbReference>
<keyword evidence="7" id="KW-0472">Membrane</keyword>
<dbReference type="SMART" id="SM00409">
    <property type="entry name" value="IG"/>
    <property type="match status" value="2"/>
</dbReference>
<dbReference type="Ensembl" id="ENSSDUT00000019229.1">
    <property type="protein sequence ID" value="ENSSDUP00000018890.1"/>
    <property type="gene ID" value="ENSSDUG00000013794.1"/>
</dbReference>
<dbReference type="SUPFAM" id="SSF48726">
    <property type="entry name" value="Immunoglobulin"/>
    <property type="match status" value="2"/>
</dbReference>
<evidence type="ECO:0000256" key="9">
    <source>
        <dbReference type="ARBA" id="ARBA00023180"/>
    </source>
</evidence>
<evidence type="ECO:0000256" key="1">
    <source>
        <dbReference type="ARBA" id="ARBA00004479"/>
    </source>
</evidence>
<dbReference type="GeneTree" id="ENSGT00940000159005"/>
<dbReference type="RefSeq" id="XP_022593906.1">
    <property type="nucleotide sequence ID" value="XM_022738185.1"/>
</dbReference>
<feature type="signal peptide" evidence="12">
    <location>
        <begin position="1"/>
        <end position="21"/>
    </location>
</feature>
<sequence length="364" mass="40163">MFVCGWPITLLLFRLFGSVTPSPVSTNTPAPRLPSQISPPSPFPSNLPPLPSSLTIPPLTSSPGEPGGRPHCPLTLSPSTLVVRFEDPFMANCSVSEMGFSLLGWEVPLASPSVTMDRFLVWRVDKMTEWNFTSTCYALSEQGGQCQINLPVTVYKPPDRVSISFVDHSGPMFEGRHYTLQCEVQDVAPVQNLTVTFYRGHTALGQLQSNDTERTPVTKIFTVDIMPSKEDDGVQYWCEAKLELGPEGPQHPPVETSQKLNATVLFGPHLICPTKLQVREGESVIFEVRGNPQPSVTWFRDGQAVALPTNSSRKHAGKYTVWTKGLGQKNFTVEVEVLENSGTTNSCNIFFLLAVLFIQTINRL</sequence>
<evidence type="ECO:0000256" key="12">
    <source>
        <dbReference type="SAM" id="SignalP"/>
    </source>
</evidence>
<dbReference type="Proteomes" id="UP000261420">
    <property type="component" value="Unplaced"/>
</dbReference>
<dbReference type="PROSITE" id="PS50835">
    <property type="entry name" value="IG_LIKE"/>
    <property type="match status" value="2"/>
</dbReference>
<keyword evidence="3 12" id="KW-0732">Signal</keyword>
<evidence type="ECO:0000256" key="4">
    <source>
        <dbReference type="ARBA" id="ARBA00022737"/>
    </source>
</evidence>
<proteinExistence type="predicted"/>
<keyword evidence="6" id="KW-1133">Transmembrane helix</keyword>
<feature type="domain" description="Ig-like" evidence="13">
    <location>
        <begin position="252"/>
        <end position="349"/>
    </location>
</feature>
<dbReference type="PANTHER" id="PTHR13771:SF9">
    <property type="entry name" value="INTERCELLULAR ADHESION MOLECULE 5"/>
    <property type="match status" value="1"/>
</dbReference>
<keyword evidence="8" id="KW-1015">Disulfide bond</keyword>
<evidence type="ECO:0000256" key="3">
    <source>
        <dbReference type="ARBA" id="ARBA00022729"/>
    </source>
</evidence>
<dbReference type="GO" id="GO:0005886">
    <property type="term" value="C:plasma membrane"/>
    <property type="evidence" value="ECO:0007669"/>
    <property type="project" value="TreeGrafter"/>
</dbReference>
<evidence type="ECO:0000256" key="10">
    <source>
        <dbReference type="ARBA" id="ARBA00023319"/>
    </source>
</evidence>
<keyword evidence="10" id="KW-0393">Immunoglobulin domain</keyword>
<evidence type="ECO:0000313" key="14">
    <source>
        <dbReference type="Ensembl" id="ENSSDUP00000018890.1"/>
    </source>
</evidence>
<evidence type="ECO:0000259" key="13">
    <source>
        <dbReference type="PROSITE" id="PS50835"/>
    </source>
</evidence>
<dbReference type="GO" id="GO:0005178">
    <property type="term" value="F:integrin binding"/>
    <property type="evidence" value="ECO:0007669"/>
    <property type="project" value="InterPro"/>
</dbReference>
<organism evidence="14 15">
    <name type="scientific">Seriola dumerili</name>
    <name type="common">Greater amberjack</name>
    <name type="synonym">Caranx dumerili</name>
    <dbReference type="NCBI Taxonomy" id="41447"/>
    <lineage>
        <taxon>Eukaryota</taxon>
        <taxon>Metazoa</taxon>
        <taxon>Chordata</taxon>
        <taxon>Craniata</taxon>
        <taxon>Vertebrata</taxon>
        <taxon>Euteleostomi</taxon>
        <taxon>Actinopterygii</taxon>
        <taxon>Neopterygii</taxon>
        <taxon>Teleostei</taxon>
        <taxon>Neoteleostei</taxon>
        <taxon>Acanthomorphata</taxon>
        <taxon>Carangaria</taxon>
        <taxon>Carangiformes</taxon>
        <taxon>Carangidae</taxon>
        <taxon>Seriola</taxon>
    </lineage>
</organism>
<dbReference type="InterPro" id="IPR036179">
    <property type="entry name" value="Ig-like_dom_sf"/>
</dbReference>
<dbReference type="Gene3D" id="2.60.40.10">
    <property type="entry name" value="Immunoglobulins"/>
    <property type="match status" value="3"/>
</dbReference>
<dbReference type="InterPro" id="IPR013098">
    <property type="entry name" value="Ig_I-set"/>
</dbReference>
<reference evidence="14" key="2">
    <citation type="submission" date="2025-09" db="UniProtKB">
        <authorList>
            <consortium name="Ensembl"/>
        </authorList>
    </citation>
    <scope>IDENTIFICATION</scope>
</reference>
<keyword evidence="9" id="KW-0325">Glycoprotein</keyword>
<dbReference type="InterPro" id="IPR007110">
    <property type="entry name" value="Ig-like_dom"/>
</dbReference>
<evidence type="ECO:0000313" key="15">
    <source>
        <dbReference type="Proteomes" id="UP000261420"/>
    </source>
</evidence>
<dbReference type="InterPro" id="IPR003987">
    <property type="entry name" value="ICAM_VCAM_N"/>
</dbReference>
<dbReference type="GeneID" id="111216610"/>
<evidence type="ECO:0000256" key="7">
    <source>
        <dbReference type="ARBA" id="ARBA00023136"/>
    </source>
</evidence>
<dbReference type="OMA" id="TANSCCG"/>
<dbReference type="KEGG" id="sdu:111216610"/>
<evidence type="ECO:0000256" key="2">
    <source>
        <dbReference type="ARBA" id="ARBA00022692"/>
    </source>
</evidence>
<protein>
    <submittedName>
        <fullName evidence="14">Uncharacterized LOC111216610</fullName>
    </submittedName>
</protein>
<evidence type="ECO:0000256" key="8">
    <source>
        <dbReference type="ARBA" id="ARBA00023157"/>
    </source>
</evidence>
<name>A0A3B4UMG7_SERDU</name>
<dbReference type="InterPro" id="IPR013783">
    <property type="entry name" value="Ig-like_fold"/>
</dbReference>
<dbReference type="PRINTS" id="PR01472">
    <property type="entry name" value="ICAMVCAM1"/>
</dbReference>
<feature type="region of interest" description="Disordered" evidence="11">
    <location>
        <begin position="24"/>
        <end position="44"/>
    </location>
</feature>
<evidence type="ECO:0000256" key="5">
    <source>
        <dbReference type="ARBA" id="ARBA00022889"/>
    </source>
</evidence>
<comment type="subcellular location">
    <subcellularLocation>
        <location evidence="1">Membrane</location>
        <topology evidence="1">Single-pass type I membrane protein</topology>
    </subcellularLocation>
</comment>